<feature type="compositionally biased region" description="Low complexity" evidence="1">
    <location>
        <begin position="366"/>
        <end position="383"/>
    </location>
</feature>
<dbReference type="Proteomes" id="UP000654123">
    <property type="component" value="Unassembled WGS sequence"/>
</dbReference>
<protein>
    <recommendedName>
        <fullName evidence="4">DUF2637 domain-containing protein</fullName>
    </recommendedName>
</protein>
<proteinExistence type="predicted"/>
<feature type="compositionally biased region" description="Basic and acidic residues" evidence="1">
    <location>
        <begin position="30"/>
        <end position="73"/>
    </location>
</feature>
<name>A0A918B108_9ACTN</name>
<keyword evidence="3" id="KW-1185">Reference proteome</keyword>
<feature type="region of interest" description="Disordered" evidence="1">
    <location>
        <begin position="1"/>
        <end position="73"/>
    </location>
</feature>
<evidence type="ECO:0008006" key="4">
    <source>
        <dbReference type="Google" id="ProtNLM"/>
    </source>
</evidence>
<gene>
    <name evidence="2" type="ORF">GCM10010249_33770</name>
</gene>
<comment type="caution">
    <text evidence="2">The sequence shown here is derived from an EMBL/GenBank/DDBJ whole genome shotgun (WGS) entry which is preliminary data.</text>
</comment>
<evidence type="ECO:0000256" key="1">
    <source>
        <dbReference type="SAM" id="MobiDB-lite"/>
    </source>
</evidence>
<reference evidence="2" key="1">
    <citation type="journal article" date="2014" name="Int. J. Syst. Evol. Microbiol.">
        <title>Complete genome sequence of Corynebacterium casei LMG S-19264T (=DSM 44701T), isolated from a smear-ripened cheese.</title>
        <authorList>
            <consortium name="US DOE Joint Genome Institute (JGI-PGF)"/>
            <person name="Walter F."/>
            <person name="Albersmeier A."/>
            <person name="Kalinowski J."/>
            <person name="Ruckert C."/>
        </authorList>
    </citation>
    <scope>NUCLEOTIDE SEQUENCE</scope>
    <source>
        <strain evidence="2">JCM 4335</strain>
    </source>
</reference>
<evidence type="ECO:0000313" key="3">
    <source>
        <dbReference type="Proteomes" id="UP000654123"/>
    </source>
</evidence>
<feature type="compositionally biased region" description="Polar residues" evidence="1">
    <location>
        <begin position="331"/>
        <end position="342"/>
    </location>
</feature>
<reference evidence="2" key="2">
    <citation type="submission" date="2020-09" db="EMBL/GenBank/DDBJ databases">
        <authorList>
            <person name="Sun Q."/>
            <person name="Ohkuma M."/>
        </authorList>
    </citation>
    <scope>NUCLEOTIDE SEQUENCE</scope>
    <source>
        <strain evidence="2">JCM 4335</strain>
    </source>
</reference>
<organism evidence="2 3">
    <name type="scientific">Streptomyces roseolilacinus</name>
    <dbReference type="NCBI Taxonomy" id="66904"/>
    <lineage>
        <taxon>Bacteria</taxon>
        <taxon>Bacillati</taxon>
        <taxon>Actinomycetota</taxon>
        <taxon>Actinomycetes</taxon>
        <taxon>Kitasatosporales</taxon>
        <taxon>Streptomycetaceae</taxon>
        <taxon>Streptomyces</taxon>
    </lineage>
</organism>
<feature type="compositionally biased region" description="Basic residues" evidence="1">
    <location>
        <begin position="345"/>
        <end position="358"/>
    </location>
</feature>
<sequence>MRPHRAEGGGPVSDYRAERRRDAAAAARQRRQDAAAAEELRAARQREADERAARLREQQRAEAEQRRQDKVRLRAERAARRAETLTAGRVYRTGTLGLVGSSAAASLPAQILHFGAIHPLLLPVPLAIEGAAWVMAAGVAYADERGLPGWVRWLLRALVATCAAFAAAINWSYGRHLEGLSDADATVAGAGLAAVSLLGPLVFEIRQWVSTLSAATGDEQQAERRRHARRRRRDHRKVAQLADRLVSAAPFGTLDAEEAWARAWEIVHGAAEPGMTPDLHRRAVRSTTALAAARRPTAAELRERITAGLRAQEWVLPTGGDVVPIRRASPQVANQMPPTSGTPKKAPKKRPAPPRRRKGDTPRYSTAARTAAAETARRTTVTAMVGSAR</sequence>
<feature type="region of interest" description="Disordered" evidence="1">
    <location>
        <begin position="328"/>
        <end position="389"/>
    </location>
</feature>
<evidence type="ECO:0000313" key="2">
    <source>
        <dbReference type="EMBL" id="GGQ12371.1"/>
    </source>
</evidence>
<dbReference type="AlphaFoldDB" id="A0A918B108"/>
<accession>A0A918B108</accession>
<dbReference type="EMBL" id="BMSV01000006">
    <property type="protein sequence ID" value="GGQ12371.1"/>
    <property type="molecule type" value="Genomic_DNA"/>
</dbReference>